<evidence type="ECO:0000256" key="4">
    <source>
        <dbReference type="ARBA" id="ARBA00022491"/>
    </source>
</evidence>
<evidence type="ECO:0000256" key="6">
    <source>
        <dbReference type="ARBA" id="ARBA00022853"/>
    </source>
</evidence>
<evidence type="ECO:0000256" key="1">
    <source>
        <dbReference type="ARBA" id="ARBA00004123"/>
    </source>
</evidence>
<gene>
    <name evidence="12" type="ORF">DMC30DRAFT_410644</name>
</gene>
<dbReference type="STRING" id="5288.A0A5C5G4Y6"/>
<dbReference type="GO" id="GO:0141221">
    <property type="term" value="F:histone deacetylase activity, hydrolytic mechanism"/>
    <property type="evidence" value="ECO:0007669"/>
    <property type="project" value="UniProtKB-EC"/>
</dbReference>
<feature type="region of interest" description="Disordered" evidence="10">
    <location>
        <begin position="89"/>
        <end position="115"/>
    </location>
</feature>
<dbReference type="Gene3D" id="3.40.800.20">
    <property type="entry name" value="Histone deacetylase domain"/>
    <property type="match status" value="1"/>
</dbReference>
<name>A0A5C5G4Y6_9BASI</name>
<evidence type="ECO:0000256" key="8">
    <source>
        <dbReference type="ARBA" id="ARBA00023163"/>
    </source>
</evidence>
<evidence type="ECO:0000256" key="10">
    <source>
        <dbReference type="SAM" id="MobiDB-lite"/>
    </source>
</evidence>
<dbReference type="EC" id="3.5.1.98" evidence="3"/>
<dbReference type="Pfam" id="PF00850">
    <property type="entry name" value="Hist_deacetyl"/>
    <property type="match status" value="2"/>
</dbReference>
<dbReference type="SUPFAM" id="SSF52768">
    <property type="entry name" value="Arginase/deacetylase"/>
    <property type="match status" value="1"/>
</dbReference>
<protein>
    <recommendedName>
        <fullName evidence="3">histone deacetylase</fullName>
        <ecNumber evidence="3">3.5.1.98</ecNumber>
    </recommendedName>
</protein>
<dbReference type="AlphaFoldDB" id="A0A5C5G4Y6"/>
<keyword evidence="8" id="KW-0804">Transcription</keyword>
<evidence type="ECO:0000313" key="12">
    <source>
        <dbReference type="EMBL" id="TNY23559.1"/>
    </source>
</evidence>
<feature type="region of interest" description="Disordered" evidence="10">
    <location>
        <begin position="212"/>
        <end position="243"/>
    </location>
</feature>
<accession>A0A5C5G4Y6</accession>
<dbReference type="GO" id="GO:0005634">
    <property type="term" value="C:nucleus"/>
    <property type="evidence" value="ECO:0007669"/>
    <property type="project" value="UniProtKB-SubCell"/>
</dbReference>
<dbReference type="OrthoDB" id="73273at2759"/>
<keyword evidence="6" id="KW-0156">Chromatin regulator</keyword>
<keyword evidence="9" id="KW-0539">Nucleus</keyword>
<keyword evidence="4" id="KW-0678">Repressor</keyword>
<dbReference type="InterPro" id="IPR023696">
    <property type="entry name" value="Ureohydrolase_dom_sf"/>
</dbReference>
<keyword evidence="13" id="KW-1185">Reference proteome</keyword>
<dbReference type="PANTHER" id="PTHR10625:SF14">
    <property type="entry name" value="HISTONE DEACETYLASE 8"/>
    <property type="match status" value="1"/>
</dbReference>
<comment type="similarity">
    <text evidence="2">Belongs to the histone deacetylase family. HD type 1 subfamily.</text>
</comment>
<evidence type="ECO:0000256" key="3">
    <source>
        <dbReference type="ARBA" id="ARBA00012111"/>
    </source>
</evidence>
<keyword evidence="5" id="KW-0378">Hydrolase</keyword>
<reference evidence="12 13" key="1">
    <citation type="submission" date="2019-03" db="EMBL/GenBank/DDBJ databases">
        <title>Rhodosporidium diobovatum UCD-FST 08-225 genome sequencing, assembly, and annotation.</title>
        <authorList>
            <person name="Fakankun I.U."/>
            <person name="Fristensky B."/>
            <person name="Levin D.B."/>
        </authorList>
    </citation>
    <scope>NUCLEOTIDE SEQUENCE [LARGE SCALE GENOMIC DNA]</scope>
    <source>
        <strain evidence="12 13">UCD-FST 08-225</strain>
    </source>
</reference>
<evidence type="ECO:0000256" key="5">
    <source>
        <dbReference type="ARBA" id="ARBA00022801"/>
    </source>
</evidence>
<proteinExistence type="inferred from homology"/>
<evidence type="ECO:0000256" key="2">
    <source>
        <dbReference type="ARBA" id="ARBA00006457"/>
    </source>
</evidence>
<dbReference type="Proteomes" id="UP000311382">
    <property type="component" value="Unassembled WGS sequence"/>
</dbReference>
<dbReference type="InterPro" id="IPR023801">
    <property type="entry name" value="His_deacetylse_dom"/>
</dbReference>
<evidence type="ECO:0000259" key="11">
    <source>
        <dbReference type="Pfam" id="PF00850"/>
    </source>
</evidence>
<dbReference type="EMBL" id="SOZI01000010">
    <property type="protein sequence ID" value="TNY23559.1"/>
    <property type="molecule type" value="Genomic_DNA"/>
</dbReference>
<evidence type="ECO:0000256" key="9">
    <source>
        <dbReference type="ARBA" id="ARBA00023242"/>
    </source>
</evidence>
<evidence type="ECO:0000256" key="7">
    <source>
        <dbReference type="ARBA" id="ARBA00023015"/>
    </source>
</evidence>
<feature type="domain" description="Histone deacetylase" evidence="11">
    <location>
        <begin position="57"/>
        <end position="213"/>
    </location>
</feature>
<feature type="domain" description="Histone deacetylase" evidence="11">
    <location>
        <begin position="247"/>
        <end position="402"/>
    </location>
</feature>
<dbReference type="InterPro" id="IPR037138">
    <property type="entry name" value="His_deacetylse_dom_sf"/>
</dbReference>
<evidence type="ECO:0000313" key="13">
    <source>
        <dbReference type="Proteomes" id="UP000311382"/>
    </source>
</evidence>
<keyword evidence="7" id="KW-0805">Transcription regulation</keyword>
<feature type="compositionally biased region" description="Acidic residues" evidence="10">
    <location>
        <begin position="98"/>
        <end position="108"/>
    </location>
</feature>
<organism evidence="12 13">
    <name type="scientific">Rhodotorula diobovata</name>
    <dbReference type="NCBI Taxonomy" id="5288"/>
    <lineage>
        <taxon>Eukaryota</taxon>
        <taxon>Fungi</taxon>
        <taxon>Dikarya</taxon>
        <taxon>Basidiomycota</taxon>
        <taxon>Pucciniomycotina</taxon>
        <taxon>Microbotryomycetes</taxon>
        <taxon>Sporidiobolales</taxon>
        <taxon>Sporidiobolaceae</taxon>
        <taxon>Rhodotorula</taxon>
    </lineage>
</organism>
<dbReference type="InterPro" id="IPR000286">
    <property type="entry name" value="HDACs"/>
</dbReference>
<comment type="caution">
    <text evidence="12">The sequence shown here is derived from an EMBL/GenBank/DDBJ whole genome shotgun (WGS) entry which is preliminary data.</text>
</comment>
<feature type="compositionally biased region" description="Pro residues" evidence="10">
    <location>
        <begin position="232"/>
        <end position="243"/>
    </location>
</feature>
<sequence>MQRRVAYVHSDELVRASSLLPSNKGRSSLVHTLHSSLALVATGHDDHDDDDAVHRSKARIVPPVEATRSDLLRFHDPRYIDAILGSAEDGSSAVSSNGDDDGDNDDESSSASPLECRTFGLASDADDRPRKRQKTDALGLHDDCPVFDGLADYVKLVAGASMTAARELRDGRADVVINWTGGRHHGKRGEAAGFCYVNDIVLAIIELRSAPRVARSPTPPLSPDGPASTSPSSPPPPPVAAPRPPRISRVLYLDLDLHHGDGVESAFLTSPYVLTLSLHLHAPLFYPSTGALDSTGPREPRAKGAHHALNVPLEPGAGEETLRRLWTSCMERIREAYDPDAVVLQLGTDGLAGDPCKEWNLSLSALGYALERVLGWNKRTLLLGGGGYHSPNAARAWAYLTSVALGRPLPLDTPIPPDLPESTYGLFGPDWTLDVPEGYGVRDRNTDETLGRVERAFEGYAERVGERWGRGKGTGGSRA</sequence>
<comment type="subcellular location">
    <subcellularLocation>
        <location evidence="1">Nucleus</location>
    </subcellularLocation>
</comment>
<dbReference type="PRINTS" id="PR01270">
    <property type="entry name" value="HDASUPER"/>
</dbReference>
<dbReference type="PANTHER" id="PTHR10625">
    <property type="entry name" value="HISTONE DEACETYLASE HDAC1-RELATED"/>
    <property type="match status" value="1"/>
</dbReference>
<dbReference type="GO" id="GO:0031507">
    <property type="term" value="P:heterochromatin formation"/>
    <property type="evidence" value="ECO:0007669"/>
    <property type="project" value="TreeGrafter"/>
</dbReference>